<evidence type="ECO:0000313" key="3">
    <source>
        <dbReference type="Proteomes" id="UP000037923"/>
    </source>
</evidence>
<protein>
    <submittedName>
        <fullName evidence="2">Uncharacterized protein</fullName>
    </submittedName>
</protein>
<dbReference type="Proteomes" id="UP000037923">
    <property type="component" value="Unassembled WGS sequence"/>
</dbReference>
<dbReference type="RefSeq" id="XP_015658933.1">
    <property type="nucleotide sequence ID" value="XM_015802489.1"/>
</dbReference>
<evidence type="ECO:0000313" key="2">
    <source>
        <dbReference type="EMBL" id="KPA80494.1"/>
    </source>
</evidence>
<evidence type="ECO:0000256" key="1">
    <source>
        <dbReference type="SAM" id="MobiDB-lite"/>
    </source>
</evidence>
<accession>A0A0N0VF85</accession>
<reference evidence="2 3" key="1">
    <citation type="submission" date="2015-07" db="EMBL/GenBank/DDBJ databases">
        <title>High-quality genome of monoxenous trypanosomatid Leptomonas pyrrhocoris.</title>
        <authorList>
            <person name="Flegontov P."/>
            <person name="Butenko A."/>
            <person name="Firsov S."/>
            <person name="Vlcek C."/>
            <person name="Logacheva M.D."/>
            <person name="Field M."/>
            <person name="Filatov D."/>
            <person name="Flegontova O."/>
            <person name="Gerasimov E."/>
            <person name="Jackson A.P."/>
            <person name="Kelly S."/>
            <person name="Opperdoes F."/>
            <person name="O'Reilly A."/>
            <person name="Votypka J."/>
            <person name="Yurchenko V."/>
            <person name="Lukes J."/>
        </authorList>
    </citation>
    <scope>NUCLEOTIDE SEQUENCE [LARGE SCALE GENOMIC DNA]</scope>
    <source>
        <strain evidence="2">H10</strain>
    </source>
</reference>
<comment type="caution">
    <text evidence="2">The sequence shown here is derived from an EMBL/GenBank/DDBJ whole genome shotgun (WGS) entry which is preliminary data.</text>
</comment>
<feature type="compositionally biased region" description="Low complexity" evidence="1">
    <location>
        <begin position="201"/>
        <end position="232"/>
    </location>
</feature>
<organism evidence="2 3">
    <name type="scientific">Leptomonas pyrrhocoris</name>
    <name type="common">Firebug parasite</name>
    <dbReference type="NCBI Taxonomy" id="157538"/>
    <lineage>
        <taxon>Eukaryota</taxon>
        <taxon>Discoba</taxon>
        <taxon>Euglenozoa</taxon>
        <taxon>Kinetoplastea</taxon>
        <taxon>Metakinetoplastina</taxon>
        <taxon>Trypanosomatida</taxon>
        <taxon>Trypanosomatidae</taxon>
        <taxon>Leishmaniinae</taxon>
        <taxon>Leptomonas</taxon>
    </lineage>
</organism>
<keyword evidence="3" id="KW-1185">Reference proteome</keyword>
<feature type="region of interest" description="Disordered" evidence="1">
    <location>
        <begin position="201"/>
        <end position="244"/>
    </location>
</feature>
<dbReference type="GeneID" id="26905002"/>
<name>A0A0N0VF85_LEPPY</name>
<dbReference type="VEuPathDB" id="TriTrypDB:LpyrH10_08_1600"/>
<proteinExistence type="predicted"/>
<dbReference type="EMBL" id="LGTL01000008">
    <property type="protein sequence ID" value="KPA80494.1"/>
    <property type="molecule type" value="Genomic_DNA"/>
</dbReference>
<feature type="region of interest" description="Disordered" evidence="1">
    <location>
        <begin position="269"/>
        <end position="295"/>
    </location>
</feature>
<dbReference type="AlphaFoldDB" id="A0A0N0VF85"/>
<sequence>MIAANGQPAALSMSTPVSANISPAQMSLDPGTAQLLGASMMPANLAPGMSFSVVQNGPSNASTATAAAATTPMLQATTDANGNTTYVYVNAPITNSAPTGPRMLTPPAAGTYFVQTPSGIQAFSAPVQAAQMPTYYAPKQATTTANATPGAASLQPQGQPYFPSMTVPPMFVDAQGNPVTPMQQNIIMPNYYPSFTPQQLLASQQPPQQPQYPQQFMVQPQQPQQPQQAPMQRRSSLPSFAEASGAAASLPMMVTPTNAPFARMSSAPISNASERSPATQQLPQPSHPDITSTHFVSPQLSSTASNTNFVATAGSSAIVTPMDGGMAVPTNTLRPAYDPPRTVVPLAAVSLGVSTGASGVVVEDGEEEHPLFNYDSLGMNDGNNSLTSASSMTATNDMPVTAVHLGIEEDEVSETGSEAAAISRFQAGKH</sequence>
<gene>
    <name evidence="2" type="ORF">ABB37_04711</name>
</gene>